<keyword evidence="1" id="KW-0175">Coiled coil</keyword>
<evidence type="ECO:0000313" key="4">
    <source>
        <dbReference type="EMBL" id="CAF3709299.1"/>
    </source>
</evidence>
<comment type="caution">
    <text evidence="3">The sequence shown here is derived from an EMBL/GenBank/DDBJ whole genome shotgun (WGS) entry which is preliminary data.</text>
</comment>
<name>A0A814DMV1_9BILA</name>
<organism evidence="3 6">
    <name type="scientific">Didymodactylos carnosus</name>
    <dbReference type="NCBI Taxonomy" id="1234261"/>
    <lineage>
        <taxon>Eukaryota</taxon>
        <taxon>Metazoa</taxon>
        <taxon>Spiralia</taxon>
        <taxon>Gnathifera</taxon>
        <taxon>Rotifera</taxon>
        <taxon>Eurotatoria</taxon>
        <taxon>Bdelloidea</taxon>
        <taxon>Philodinida</taxon>
        <taxon>Philodinidae</taxon>
        <taxon>Didymodactylos</taxon>
    </lineage>
</organism>
<proteinExistence type="predicted"/>
<keyword evidence="6" id="KW-1185">Reference proteome</keyword>
<dbReference type="Proteomes" id="UP000682733">
    <property type="component" value="Unassembled WGS sequence"/>
</dbReference>
<dbReference type="EMBL" id="CAJOBA010004307">
    <property type="protein sequence ID" value="CAF3709299.1"/>
    <property type="molecule type" value="Genomic_DNA"/>
</dbReference>
<dbReference type="OrthoDB" id="10129458at2759"/>
<dbReference type="EMBL" id="CAJNOQ010002406">
    <property type="protein sequence ID" value="CAF0956668.1"/>
    <property type="molecule type" value="Genomic_DNA"/>
</dbReference>
<dbReference type="Proteomes" id="UP000663829">
    <property type="component" value="Unassembled WGS sequence"/>
</dbReference>
<reference evidence="3" key="1">
    <citation type="submission" date="2021-02" db="EMBL/GenBank/DDBJ databases">
        <authorList>
            <person name="Nowell W R."/>
        </authorList>
    </citation>
    <scope>NUCLEOTIDE SEQUENCE</scope>
</reference>
<evidence type="ECO:0000313" key="5">
    <source>
        <dbReference type="EMBL" id="CAF3731616.1"/>
    </source>
</evidence>
<dbReference type="EMBL" id="CAJOBC010002406">
    <property type="protein sequence ID" value="CAF3731616.1"/>
    <property type="molecule type" value="Genomic_DNA"/>
</dbReference>
<dbReference type="EMBL" id="CAJNOK010004305">
    <property type="protein sequence ID" value="CAF0933210.1"/>
    <property type="molecule type" value="Genomic_DNA"/>
</dbReference>
<dbReference type="Proteomes" id="UP000681722">
    <property type="component" value="Unassembled WGS sequence"/>
</dbReference>
<evidence type="ECO:0000313" key="6">
    <source>
        <dbReference type="Proteomes" id="UP000663829"/>
    </source>
</evidence>
<sequence length="133" mass="15644">MNMLLNIRRAFGPNNLYKFQAVKDEIRELFNHIKKAINQLKSVINKLQTRVSSFEQLHDNENEIKTGNIAAQLRVKLVRYLKPSLTHRQARDEYVDRFQSVAKYQELDQLIRTQNSELSVSNLENDVEKSAER</sequence>
<dbReference type="Proteomes" id="UP000677228">
    <property type="component" value="Unassembled WGS sequence"/>
</dbReference>
<accession>A0A814DMV1</accession>
<evidence type="ECO:0000256" key="1">
    <source>
        <dbReference type="SAM" id="Coils"/>
    </source>
</evidence>
<evidence type="ECO:0000313" key="2">
    <source>
        <dbReference type="EMBL" id="CAF0933210.1"/>
    </source>
</evidence>
<evidence type="ECO:0000313" key="3">
    <source>
        <dbReference type="EMBL" id="CAF0956668.1"/>
    </source>
</evidence>
<gene>
    <name evidence="3" type="ORF">GPM918_LOCUS11534</name>
    <name evidence="2" type="ORF">OVA965_LOCUS11246</name>
    <name evidence="5" type="ORF">SRO942_LOCUS11535</name>
    <name evidence="4" type="ORF">TMI583_LOCUS11242</name>
</gene>
<feature type="coiled-coil region" evidence="1">
    <location>
        <begin position="19"/>
        <end position="57"/>
    </location>
</feature>
<protein>
    <submittedName>
        <fullName evidence="3">Uncharacterized protein</fullName>
    </submittedName>
</protein>
<dbReference type="AlphaFoldDB" id="A0A814DMV1"/>